<keyword evidence="2 8" id="KW-0699">rRNA-binding</keyword>
<accession>A0A136Q1N4</accession>
<dbReference type="InterPro" id="IPR000432">
    <property type="entry name" value="DNA_mismatch_repair_MutS_C"/>
</dbReference>
<dbReference type="GO" id="GO:0006298">
    <property type="term" value="P:mismatch repair"/>
    <property type="evidence" value="ECO:0007669"/>
    <property type="project" value="InterPro"/>
</dbReference>
<comment type="subunit">
    <text evidence="8">Homodimer. Binds to stalled ribosomes, contacting rRNA.</text>
</comment>
<name>A0A136Q1N4_9FIRM</name>
<dbReference type="PROSITE" id="PS00486">
    <property type="entry name" value="DNA_MISMATCH_REPAIR_2"/>
    <property type="match status" value="1"/>
</dbReference>
<evidence type="ECO:0000256" key="4">
    <source>
        <dbReference type="ARBA" id="ARBA00022801"/>
    </source>
</evidence>
<dbReference type="FunFam" id="3.40.50.300:FF:000830">
    <property type="entry name" value="Endonuclease MutS2"/>
    <property type="match status" value="1"/>
</dbReference>
<dbReference type="GO" id="GO:0043023">
    <property type="term" value="F:ribosomal large subunit binding"/>
    <property type="evidence" value="ECO:0007669"/>
    <property type="project" value="UniProtKB-UniRule"/>
</dbReference>
<evidence type="ECO:0000256" key="1">
    <source>
        <dbReference type="ARBA" id="ARBA00022722"/>
    </source>
</evidence>
<keyword evidence="1 8" id="KW-0540">Nuclease</keyword>
<dbReference type="GO" id="GO:0019843">
    <property type="term" value="F:rRNA binding"/>
    <property type="evidence" value="ECO:0007669"/>
    <property type="project" value="UniProtKB-UniRule"/>
</dbReference>
<dbReference type="Proteomes" id="UP000070366">
    <property type="component" value="Unassembled WGS sequence"/>
</dbReference>
<evidence type="ECO:0000256" key="2">
    <source>
        <dbReference type="ARBA" id="ARBA00022730"/>
    </source>
</evidence>
<dbReference type="STRING" id="626937.HMPREF3293_02673"/>
<organism evidence="11 12">
    <name type="scientific">Christensenella minuta</name>
    <dbReference type="NCBI Taxonomy" id="626937"/>
    <lineage>
        <taxon>Bacteria</taxon>
        <taxon>Bacillati</taxon>
        <taxon>Bacillota</taxon>
        <taxon>Clostridia</taxon>
        <taxon>Christensenellales</taxon>
        <taxon>Christensenellaceae</taxon>
        <taxon>Christensenella</taxon>
    </lineage>
</organism>
<dbReference type="AlphaFoldDB" id="A0A136Q1N4"/>
<evidence type="ECO:0000259" key="10">
    <source>
        <dbReference type="PROSITE" id="PS50828"/>
    </source>
</evidence>
<keyword evidence="8" id="KW-0255">Endonuclease</keyword>
<keyword evidence="7 8" id="KW-0238">DNA-binding</keyword>
<dbReference type="HAMAP" id="MF_00092">
    <property type="entry name" value="MutS2"/>
    <property type="match status" value="1"/>
</dbReference>
<dbReference type="Gene3D" id="3.30.1370.110">
    <property type="match status" value="1"/>
</dbReference>
<dbReference type="SUPFAM" id="SSF160443">
    <property type="entry name" value="SMR domain-like"/>
    <property type="match status" value="1"/>
</dbReference>
<dbReference type="OrthoDB" id="9808166at2"/>
<dbReference type="GO" id="GO:0016887">
    <property type="term" value="F:ATP hydrolysis activity"/>
    <property type="evidence" value="ECO:0007669"/>
    <property type="project" value="InterPro"/>
</dbReference>
<keyword evidence="5 8" id="KW-0067">ATP-binding</keyword>
<evidence type="ECO:0000313" key="12">
    <source>
        <dbReference type="Proteomes" id="UP000070366"/>
    </source>
</evidence>
<evidence type="ECO:0000256" key="7">
    <source>
        <dbReference type="ARBA" id="ARBA00023125"/>
    </source>
</evidence>
<proteinExistence type="inferred from homology"/>
<dbReference type="SMART" id="SM00534">
    <property type="entry name" value="MUTSac"/>
    <property type="match status" value="1"/>
</dbReference>
<dbReference type="InterPro" id="IPR007696">
    <property type="entry name" value="DNA_mismatch_repair_MutS_core"/>
</dbReference>
<gene>
    <name evidence="8" type="primary">mutS2</name>
    <name evidence="8" type="synonym">rqcU</name>
    <name evidence="11" type="ORF">HMPREF3293_02673</name>
</gene>
<dbReference type="Gene3D" id="3.40.50.300">
    <property type="entry name" value="P-loop containing nucleotide triphosphate hydrolases"/>
    <property type="match status" value="1"/>
</dbReference>
<feature type="binding site" evidence="8">
    <location>
        <begin position="335"/>
        <end position="342"/>
    </location>
    <ligand>
        <name>ATP</name>
        <dbReference type="ChEBI" id="CHEBI:30616"/>
    </ligand>
</feature>
<sequence length="789" mass="87114">MANEMNLPKSLEFDRILERLAEKTVSAPGTEAAKKVLPECTREAARLSMEKTMEAETLLNKRPGYPVRAFSNIEAELKRLKTGASLSCGELLRVAGVFRAAKTAGPLAKPAKDENAKLIPEMARALTYDGVALKRISDCILSEDEVADDASPELARIRRAMRKENESIREKLQSMIRSQSESKYLQDTIVTQRNGRFVVPVKAEYKGSVPGIVHEKSASGATLFVEPACVVESNNRIRELEGEEAREVSRILAELTSMLYPYQKELREDIEILTELDVLFAKAALGLEMKAVPVTFTEKGTLELSEGRHPLIDPKKVVPVSLHMKNGVHALVVTGPNTGGKTVTLKLVGLFAAMAQSGFFLPAKPPVRMPVFDGIFADIGDEQSIEQSLSTFSAHMKSIIFALKHAHGDSLVLLDELGAGTDPQEGSALAQAILAELDSKGCTVIATTHIGELKVFAGEREGFENASMEFDAATLTPTYRLLMGVAGRSNALSISQKLGLPKHVLQSARQYMDEEHVEYSRLIENAEKAQSRADRMMNQAYQALEEAKKQRRRAEEEAQRLNEKRKKMLEQANEKALEIISGAKDTAEEVIKETRKLKKQDESQRTKTVQKVREKLDHKKQSIEKHKKLQKKVKTLRPEDIHAGDTVTIVSMDAPATVQEPPNGKGMVRLKAGIMTVELHYTELAAGKEPEAKRARENVPHITLNRGKAVPMELDLHGQAVDDALIVLDKYLDDAFLAGYAEVRIVHGRGTGTLRNGVQQYLRTHPHVAKQRLGEYGEGGIGVTVVTLR</sequence>
<dbReference type="Pfam" id="PF01713">
    <property type="entry name" value="Smr"/>
    <property type="match status" value="1"/>
</dbReference>
<comment type="caution">
    <text evidence="11">The sequence shown here is derived from an EMBL/GenBank/DDBJ whole genome shotgun (WGS) entry which is preliminary data.</text>
</comment>
<dbReference type="GO" id="GO:0004519">
    <property type="term" value="F:endonuclease activity"/>
    <property type="evidence" value="ECO:0007669"/>
    <property type="project" value="UniProtKB-UniRule"/>
</dbReference>
<evidence type="ECO:0000256" key="9">
    <source>
        <dbReference type="SAM" id="MobiDB-lite"/>
    </source>
</evidence>
<dbReference type="PANTHER" id="PTHR48466">
    <property type="entry name" value="OS10G0509000 PROTEIN-RELATED"/>
    <property type="match status" value="1"/>
</dbReference>
<dbReference type="SMART" id="SM00463">
    <property type="entry name" value="SMR"/>
    <property type="match status" value="1"/>
</dbReference>
<keyword evidence="3 8" id="KW-0547">Nucleotide-binding</keyword>
<dbReference type="InterPro" id="IPR027417">
    <property type="entry name" value="P-loop_NTPase"/>
</dbReference>
<dbReference type="EC" id="3.1.-.-" evidence="8"/>
<dbReference type="GO" id="GO:0005524">
    <property type="term" value="F:ATP binding"/>
    <property type="evidence" value="ECO:0007669"/>
    <property type="project" value="UniProtKB-UniRule"/>
</dbReference>
<dbReference type="Pfam" id="PF00488">
    <property type="entry name" value="MutS_V"/>
    <property type="match status" value="1"/>
</dbReference>
<dbReference type="KEGG" id="cmiu:B1H56_07630"/>
<dbReference type="CDD" id="cd03280">
    <property type="entry name" value="ABC_MutS2"/>
    <property type="match status" value="1"/>
</dbReference>
<dbReference type="GO" id="GO:0140664">
    <property type="term" value="F:ATP-dependent DNA damage sensor activity"/>
    <property type="evidence" value="ECO:0007669"/>
    <property type="project" value="InterPro"/>
</dbReference>
<reference evidence="11 12" key="1">
    <citation type="submission" date="2016-02" db="EMBL/GenBank/DDBJ databases">
        <authorList>
            <person name="Wen L."/>
            <person name="He K."/>
            <person name="Yang H."/>
        </authorList>
    </citation>
    <scope>NUCLEOTIDE SEQUENCE [LARGE SCALE GENOMIC DNA]</scope>
    <source>
        <strain evidence="11 12">DSM 22607</strain>
    </source>
</reference>
<dbReference type="SUPFAM" id="SSF48334">
    <property type="entry name" value="DNA repair protein MutS, domain III"/>
    <property type="match status" value="1"/>
</dbReference>
<dbReference type="EC" id="3.6.4.-" evidence="8"/>
<dbReference type="InterPro" id="IPR036063">
    <property type="entry name" value="Smr_dom_sf"/>
</dbReference>
<evidence type="ECO:0000256" key="6">
    <source>
        <dbReference type="ARBA" id="ARBA00022884"/>
    </source>
</evidence>
<comment type="similarity">
    <text evidence="8">Belongs to the DNA mismatch repair MutS family. MutS2 subfamily.</text>
</comment>
<dbReference type="PANTHER" id="PTHR48466:SF2">
    <property type="entry name" value="OS10G0509000 PROTEIN"/>
    <property type="match status" value="1"/>
</dbReference>
<dbReference type="RefSeq" id="WP_066521907.1">
    <property type="nucleotide sequence ID" value="NZ_CABMOF010000006.1"/>
</dbReference>
<evidence type="ECO:0000256" key="3">
    <source>
        <dbReference type="ARBA" id="ARBA00022741"/>
    </source>
</evidence>
<evidence type="ECO:0000256" key="8">
    <source>
        <dbReference type="HAMAP-Rule" id="MF_00092"/>
    </source>
</evidence>
<dbReference type="PROSITE" id="PS50828">
    <property type="entry name" value="SMR"/>
    <property type="match status" value="1"/>
</dbReference>
<dbReference type="SUPFAM" id="SSF52540">
    <property type="entry name" value="P-loop containing nucleoside triphosphate hydrolases"/>
    <property type="match status" value="1"/>
</dbReference>
<dbReference type="NCBIfam" id="TIGR01069">
    <property type="entry name" value="mutS2"/>
    <property type="match status" value="1"/>
</dbReference>
<feature type="domain" description="Smr" evidence="10">
    <location>
        <begin position="714"/>
        <end position="789"/>
    </location>
</feature>
<dbReference type="InterPro" id="IPR002625">
    <property type="entry name" value="Smr_dom"/>
</dbReference>
<dbReference type="GO" id="GO:0045910">
    <property type="term" value="P:negative regulation of DNA recombination"/>
    <property type="evidence" value="ECO:0007669"/>
    <property type="project" value="InterPro"/>
</dbReference>
<keyword evidence="4 8" id="KW-0378">Hydrolase</keyword>
<dbReference type="EMBL" id="LSZW01000064">
    <property type="protein sequence ID" value="KXK64593.1"/>
    <property type="molecule type" value="Genomic_DNA"/>
</dbReference>
<dbReference type="GO" id="GO:0030983">
    <property type="term" value="F:mismatched DNA binding"/>
    <property type="evidence" value="ECO:0007669"/>
    <property type="project" value="InterPro"/>
</dbReference>
<evidence type="ECO:0000313" key="11">
    <source>
        <dbReference type="EMBL" id="KXK64593.1"/>
    </source>
</evidence>
<keyword evidence="12" id="KW-1185">Reference proteome</keyword>
<feature type="region of interest" description="Disordered" evidence="9">
    <location>
        <begin position="546"/>
        <end position="566"/>
    </location>
</feature>
<keyword evidence="6 8" id="KW-0694">RNA-binding</keyword>
<dbReference type="PIRSF" id="PIRSF005814">
    <property type="entry name" value="MutS_YshD"/>
    <property type="match status" value="1"/>
</dbReference>
<evidence type="ECO:0000256" key="5">
    <source>
        <dbReference type="ARBA" id="ARBA00022840"/>
    </source>
</evidence>
<comment type="function">
    <text evidence="8">Endonuclease that is involved in the suppression of homologous recombination and thus may have a key role in the control of bacterial genetic diversity.</text>
</comment>
<dbReference type="InterPro" id="IPR005747">
    <property type="entry name" value="MutS2"/>
</dbReference>
<dbReference type="GO" id="GO:0072344">
    <property type="term" value="P:rescue of stalled ribosome"/>
    <property type="evidence" value="ECO:0007669"/>
    <property type="project" value="UniProtKB-UniRule"/>
</dbReference>
<dbReference type="InterPro" id="IPR045076">
    <property type="entry name" value="MutS"/>
</dbReference>
<protein>
    <recommendedName>
        <fullName evidence="8">Endonuclease MutS2</fullName>
        <ecNumber evidence="8">3.1.-.-</ecNumber>
    </recommendedName>
    <alternativeName>
        <fullName evidence="8">Ribosome-associated protein quality control-upstream factor</fullName>
        <shortName evidence="8">RQC-upstream factor</shortName>
        <shortName evidence="8">RqcU</shortName>
        <ecNumber evidence="8">3.6.4.-</ecNumber>
    </alternativeName>
</protein>
<dbReference type="PATRIC" id="fig|626937.4.peg.2634"/>
<comment type="function">
    <text evidence="8">Acts as a ribosome collision sensor, splitting the ribosome into its 2 subunits. Detects stalled/collided 70S ribosomes which it binds and splits by an ATP-hydrolysis driven conformational change. Acts upstream of the ribosome quality control system (RQC), a ribosome-associated complex that mediates the extraction of incompletely synthesized nascent chains from stalled ribosomes and their subsequent degradation. Probably generates substrates for RQC.</text>
</comment>
<dbReference type="SMART" id="SM00533">
    <property type="entry name" value="MUTSd"/>
    <property type="match status" value="1"/>
</dbReference>
<dbReference type="InterPro" id="IPR036187">
    <property type="entry name" value="DNA_mismatch_repair_MutS_sf"/>
</dbReference>